<sequence>MATSSRGDKGKAPMVEQEDIGTEEGELLDVHPTLPEPTGRSGSNRKRRKHAREEEGPLAGAVLPAAEEEKRAENARKKAEKDEHYRQNSIFRHRWFFLEKKEKPDARPWETSVSAMSQRLARFLEEVPKNWDKLYVFG</sequence>
<feature type="compositionally biased region" description="Acidic residues" evidence="1">
    <location>
        <begin position="16"/>
        <end position="27"/>
    </location>
</feature>
<comment type="caution">
    <text evidence="2">The sequence shown here is derived from an EMBL/GenBank/DDBJ whole genome shotgun (WGS) entry which is preliminary data.</text>
</comment>
<dbReference type="Proteomes" id="UP001633002">
    <property type="component" value="Unassembled WGS sequence"/>
</dbReference>
<organism evidence="2 3">
    <name type="scientific">Riccia sorocarpa</name>
    <dbReference type="NCBI Taxonomy" id="122646"/>
    <lineage>
        <taxon>Eukaryota</taxon>
        <taxon>Viridiplantae</taxon>
        <taxon>Streptophyta</taxon>
        <taxon>Embryophyta</taxon>
        <taxon>Marchantiophyta</taxon>
        <taxon>Marchantiopsida</taxon>
        <taxon>Marchantiidae</taxon>
        <taxon>Marchantiales</taxon>
        <taxon>Ricciaceae</taxon>
        <taxon>Riccia</taxon>
    </lineage>
</organism>
<evidence type="ECO:0000256" key="1">
    <source>
        <dbReference type="SAM" id="MobiDB-lite"/>
    </source>
</evidence>
<gene>
    <name evidence="2" type="ORF">R1sor_012648</name>
</gene>
<name>A0ABD3I709_9MARC</name>
<protein>
    <submittedName>
        <fullName evidence="2">Uncharacterized protein</fullName>
    </submittedName>
</protein>
<proteinExistence type="predicted"/>
<evidence type="ECO:0000313" key="3">
    <source>
        <dbReference type="Proteomes" id="UP001633002"/>
    </source>
</evidence>
<evidence type="ECO:0000313" key="2">
    <source>
        <dbReference type="EMBL" id="KAL3698572.1"/>
    </source>
</evidence>
<feature type="region of interest" description="Disordered" evidence="1">
    <location>
        <begin position="1"/>
        <end position="84"/>
    </location>
</feature>
<keyword evidence="3" id="KW-1185">Reference proteome</keyword>
<reference evidence="2 3" key="1">
    <citation type="submission" date="2024-09" db="EMBL/GenBank/DDBJ databases">
        <title>Chromosome-scale assembly of Riccia sorocarpa.</title>
        <authorList>
            <person name="Paukszto L."/>
        </authorList>
    </citation>
    <scope>NUCLEOTIDE SEQUENCE [LARGE SCALE GENOMIC DNA]</scope>
    <source>
        <strain evidence="2">LP-2024</strain>
        <tissue evidence="2">Aerial parts of the thallus</tissue>
    </source>
</reference>
<accession>A0ABD3I709</accession>
<feature type="compositionally biased region" description="Basic and acidic residues" evidence="1">
    <location>
        <begin position="1"/>
        <end position="11"/>
    </location>
</feature>
<dbReference type="AlphaFoldDB" id="A0ABD3I709"/>
<dbReference type="EMBL" id="JBJQOH010000002">
    <property type="protein sequence ID" value="KAL3698572.1"/>
    <property type="molecule type" value="Genomic_DNA"/>
</dbReference>
<feature type="compositionally biased region" description="Basic and acidic residues" evidence="1">
    <location>
        <begin position="67"/>
        <end position="84"/>
    </location>
</feature>